<name>A0A345UVM4_PSEFL</name>
<reference evidence="1 2" key="1">
    <citation type="submission" date="2017-07" db="EMBL/GenBank/DDBJ databases">
        <title>Genome sequence of Pseudomonas NEP1.</title>
        <authorList>
            <person name="Nascimento F.X."/>
        </authorList>
    </citation>
    <scope>NUCLEOTIDE SEQUENCE [LARGE SCALE GENOMIC DNA]</scope>
    <source>
        <strain evidence="1 2">NEP1</strain>
    </source>
</reference>
<dbReference type="Gene3D" id="2.60.40.10">
    <property type="entry name" value="Immunoglobulins"/>
    <property type="match status" value="1"/>
</dbReference>
<sequence length="401" mass="42168">MVPDQPCWLELLGFKPDGTVHNLKLWNGFPARSNPSWISLGRYVQTVVNSYLAQLGDGTKLTVQFSVSEDKSNDPTTATKFADQVYTINAVALIVPTIVNVNENTATGKPVANAGTTTALTLVISGKLSPGQQGELYDGSGATAKSLGKVTADAAGNYSITITVAQGPHRFYIQSLYHLGNPVYSNVWSLTVNTLAPLVMHISSGGLAVSALPYDWPHTRATNSVTISGQPSSQVTANLSGNARFSNASNAITVTLNSQGKAILPVSNTTAQTVSVTTAYATGSATTGSMTFSGSFPVNASAGIAEVRAHVASGAAADGLSPNRVTYDTLDINQSMTLNVQVSGSAYFLGYGGQVANIPLRRGTWDCTFDVVNTVKQTVTVTFYIASIGAWTRFSKQMTFT</sequence>
<protein>
    <submittedName>
        <fullName evidence="1">Uncharacterized protein</fullName>
    </submittedName>
</protein>
<dbReference type="AlphaFoldDB" id="A0A345UVM4"/>
<evidence type="ECO:0000313" key="1">
    <source>
        <dbReference type="EMBL" id="AXJ04526.1"/>
    </source>
</evidence>
<accession>A0A345UVM4</accession>
<dbReference type="Proteomes" id="UP000254535">
    <property type="component" value="Chromosome"/>
</dbReference>
<gene>
    <name evidence="1" type="ORF">CFN16_10435</name>
</gene>
<proteinExistence type="predicted"/>
<dbReference type="EMBL" id="CP022313">
    <property type="protein sequence ID" value="AXJ04526.1"/>
    <property type="molecule type" value="Genomic_DNA"/>
</dbReference>
<evidence type="ECO:0000313" key="2">
    <source>
        <dbReference type="Proteomes" id="UP000254535"/>
    </source>
</evidence>
<organism evidence="1 2">
    <name type="scientific">Pseudomonas fluorescens</name>
    <dbReference type="NCBI Taxonomy" id="294"/>
    <lineage>
        <taxon>Bacteria</taxon>
        <taxon>Pseudomonadati</taxon>
        <taxon>Pseudomonadota</taxon>
        <taxon>Gammaproteobacteria</taxon>
        <taxon>Pseudomonadales</taxon>
        <taxon>Pseudomonadaceae</taxon>
        <taxon>Pseudomonas</taxon>
    </lineage>
</organism>
<dbReference type="InterPro" id="IPR013783">
    <property type="entry name" value="Ig-like_fold"/>
</dbReference>